<dbReference type="RefSeq" id="WP_115308372.1">
    <property type="nucleotide sequence ID" value="NZ_UGJJ01000002.1"/>
</dbReference>
<dbReference type="EMBL" id="UGJJ01000002">
    <property type="protein sequence ID" value="STR02447.1"/>
    <property type="molecule type" value="Genomic_DNA"/>
</dbReference>
<dbReference type="OrthoDB" id="8612870at2"/>
<dbReference type="InterPro" id="IPR058548">
    <property type="entry name" value="MlaB-like_STAS"/>
</dbReference>
<dbReference type="Proteomes" id="UP000254293">
    <property type="component" value="Unassembled WGS sequence"/>
</dbReference>
<accession>A0A377R131</accession>
<dbReference type="InterPro" id="IPR036513">
    <property type="entry name" value="STAS_dom_sf"/>
</dbReference>
<name>A0A377R131_9NEIS</name>
<evidence type="ECO:0000313" key="3">
    <source>
        <dbReference type="Proteomes" id="UP000254293"/>
    </source>
</evidence>
<sequence>MNCELRDGVLYLSGDITVKTVQPAAYQRFRQLCRQNAAALDLSAVGRADSACLSLLLEALRGNSGIRLRHLPDAVSALAELYEVREWMPL</sequence>
<evidence type="ECO:0000259" key="1">
    <source>
        <dbReference type="Pfam" id="PF13466"/>
    </source>
</evidence>
<feature type="domain" description="MlaB-like STAS" evidence="1">
    <location>
        <begin position="11"/>
        <end position="83"/>
    </location>
</feature>
<dbReference type="Pfam" id="PF13466">
    <property type="entry name" value="STAS_2"/>
    <property type="match status" value="1"/>
</dbReference>
<organism evidence="2 3">
    <name type="scientific">Kingella potus</name>
    <dbReference type="NCBI Taxonomy" id="265175"/>
    <lineage>
        <taxon>Bacteria</taxon>
        <taxon>Pseudomonadati</taxon>
        <taxon>Pseudomonadota</taxon>
        <taxon>Betaproteobacteria</taxon>
        <taxon>Neisseriales</taxon>
        <taxon>Neisseriaceae</taxon>
        <taxon>Kingella</taxon>
    </lineage>
</organism>
<proteinExistence type="predicted"/>
<dbReference type="SUPFAM" id="SSF52091">
    <property type="entry name" value="SpoIIaa-like"/>
    <property type="match status" value="1"/>
</dbReference>
<gene>
    <name evidence="2" type="ORF">NCTC13336_01323</name>
</gene>
<dbReference type="Gene3D" id="3.30.750.24">
    <property type="entry name" value="STAS domain"/>
    <property type="match status" value="1"/>
</dbReference>
<evidence type="ECO:0000313" key="2">
    <source>
        <dbReference type="EMBL" id="STR02447.1"/>
    </source>
</evidence>
<reference evidence="2 3" key="1">
    <citation type="submission" date="2018-06" db="EMBL/GenBank/DDBJ databases">
        <authorList>
            <consortium name="Pathogen Informatics"/>
            <person name="Doyle S."/>
        </authorList>
    </citation>
    <scope>NUCLEOTIDE SEQUENCE [LARGE SCALE GENOMIC DNA]</scope>
    <source>
        <strain evidence="2 3">NCTC13336</strain>
    </source>
</reference>
<keyword evidence="3" id="KW-1185">Reference proteome</keyword>
<dbReference type="AlphaFoldDB" id="A0A377R131"/>
<protein>
    <submittedName>
        <fullName evidence="2">Predicted NTP binding protein (Contains STAS domain)</fullName>
    </submittedName>
</protein>